<dbReference type="PANTHER" id="PTHR21494:SF0">
    <property type="entry name" value="ACTIVATING SIGNAL COINTEGRATOR 1 COMPLEX SUBUNIT 2"/>
    <property type="match status" value="1"/>
</dbReference>
<dbReference type="CDD" id="cd21546">
    <property type="entry name" value="SPOC_FPA-like"/>
    <property type="match status" value="1"/>
</dbReference>
<dbReference type="PANTHER" id="PTHR21494">
    <property type="entry name" value="ACTIVATING SIGNAL COINTEGRATOR 1 COMPLEX SUBUNIT 2 ASC-1 COMPLEX SUBUNIT P100"/>
    <property type="match status" value="1"/>
</dbReference>
<dbReference type="Proteomes" id="UP000187406">
    <property type="component" value="Unassembled WGS sequence"/>
</dbReference>
<feature type="region of interest" description="Disordered" evidence="1">
    <location>
        <begin position="346"/>
        <end position="367"/>
    </location>
</feature>
<dbReference type="InterPro" id="IPR009060">
    <property type="entry name" value="UBA-like_sf"/>
</dbReference>
<dbReference type="Gene3D" id="3.30.70.330">
    <property type="match status" value="1"/>
</dbReference>
<dbReference type="InterPro" id="IPR041800">
    <property type="entry name" value="ASCC2_CUE"/>
</dbReference>
<sequence>MATAEQPLKKRKLYEPQQEEPTRKPPQTLAEPERSVAPPTTPPPLSQDEILARRRNKEEIRNVYEGYKRIKACVAIKDARHMLELEQAYLSLITASRGCTSVQRIVADLVPRYAQYCPTALEAAAKVVINMHNCCLAVINRGEDTDGVASQTAKACSFGLVDICLAATLEAPSSSVIQDISTITSALEGIFKSFSGQNNIGESEVDSDQEDSNHSTYINGQYLVPNFSNQKQTSGELSGNKNLRNHVGSADTFADKFSGQYLRPHSSIVPFESDIRSTAGSSYDSGGPRSMDFETCDHGDLSHSRSSMPRDLLNHQMLSSVARTQSDFRSNSFDCKNHFVPADKNQISNTDYSLPSPRSSSGGASNVLASPGHHFPLPYSSTTFQTVWHFDGDPTSMDIYSASKQLLIGSLGPDASEGHVRFQLERFGPLEQFHFFPVKSFALAEYRSIIDAIRAREYVRGQFPWCIKFMDSGVGTRGSMNGVAVGSSSHVYVGNISSQWAKDEILHESRKVLYKGPYMVTDLCSEGGMLLEFETPEEASTVMAHLRQYRKERSNYLPPFNAGPPNVARSVPAPFHLDIRTNNPANMSSSIIGSPHDHSVTESPADSCRTKMSHLSSLFSSLRAKYNISHTSSHFDNYTPWNCRGGGLREEDRIPSSTLWISLPNSSSLFLTDDELMTICNLAIANIGSVFRLTRASMQMGNGWFVECSSIDAAITVLNNLRGCPGMFFRIEFSPPGKHHGAPFSMRTESNTMDLVSPRVKSENLVNAVQTVAHPPIIQLLHFNYILHRHVSITVLHMWTYNKFAIELHSATGSMPCIPRATLGHSVPPPPQIQAPPYIRPVYLPPNNSWDAQGFSHQMPLNPVARGVMSNTFHSNAVAAPFVPASVTPLAQIQGAPMQRFDQMYSVPVVPPPLPSLPPQPEMLPPLPPSPPPLPQSQPPVVPPPPSSPPPPPPPPPPAPAAKSTEVESSGLCVQFQWQGILCKSGVHYCKIYALRVDSDICRYSNAISEPAEWPAKLDMTKRTDFRHVKSTFTNTPPHKREVCRLVPCSTADLKGFQDFISYLKQRECAGVIKVPAVKSLWARLLFILPYSHDTCSMLSIAPKPSDCLIALVLPKETNFDWRACVRAANQRRNPSIWLWLIVIHTTQMTKEKEATMIHTLAHHKTQNPDTLSSSLRRSFTHATTSSSTARYGNFVNYLPQDEAVAAGLAPEDGASDPVESQRVVDVLNRELSRLLKLNPRYFWREVASDTSLHEFLDTFLKFRSRWYDFPYHGFKGIVAGVIVGELELNRRVFMLLYRISSNRDPGARAAESLSLKDHEVILQEKRLLDLPKLLDICAIYGHENEDLTRLLVENAIKAQPRIYDNLTAVMSHFLSIVHTMHQRCSSFLEALFSSKSHEDHGSIRIRTDLLEVMDFLNDAVVSMDAFVFAYKPAAVFFSCPVETSHGNEEVLGILARLHDSLLPSLRRGFQIIFTSEEDGMISNIAVSLKMLSMRIVNFGWKLFDICYLNEVTFEDGLPMPSVTKIFPAKVEDPVIRADILVQTFREISGVILQLQENQNGNTFLHNLEKNYNIMSRLESLTNSGWIFMDDEQFQYLSGIMVYAPRGNVKGPPIMALPSTSNQVQIDEDSAIKESKISQIKDLFPDYGKGFLSACLEVYNQNPEEVIQRILEGTLHEDLQCLNTSLQTIPTSISALTANRRDKGKGKLVESSEVHSTKISSSNPHLLHGEQQVANLSVSSSSTVGRFIRKSRVDLPNPSTLDIRDEMDVAKTAALLSQYEYEDEYDDSFDDLGLSVGGSGLEESEISTDRISSNFGKPWETAVSLADAAPKWGSRKQPQYYVKDGKNYSYKVAGSVAVANASEASLVNQSQKELIYGLGRGGNLPLGAVKKLMEYENQDNKSDASEMEEKGSTRNPRGRGRRGGGRQRESPEEPEHHSDSVEVEGRGNVGNQRGRGRRGGGGRNHHRKDQAMKKHFSGLTGF</sequence>
<dbReference type="InterPro" id="IPR035979">
    <property type="entry name" value="RBD_domain_sf"/>
</dbReference>
<evidence type="ECO:0000313" key="3">
    <source>
        <dbReference type="EMBL" id="GAV58193.1"/>
    </source>
</evidence>
<dbReference type="PROSITE" id="PS51140">
    <property type="entry name" value="CUE"/>
    <property type="match status" value="1"/>
</dbReference>
<feature type="compositionally biased region" description="Pro residues" evidence="1">
    <location>
        <begin position="916"/>
        <end position="960"/>
    </location>
</feature>
<protein>
    <submittedName>
        <fullName evidence="3">CUE domain-containing protein/SPOC domain-containing protein</fullName>
    </submittedName>
</protein>
<feature type="compositionally biased region" description="Basic and acidic residues" evidence="1">
    <location>
        <begin position="1897"/>
        <end position="1912"/>
    </location>
</feature>
<evidence type="ECO:0000313" key="4">
    <source>
        <dbReference type="Proteomes" id="UP000187406"/>
    </source>
</evidence>
<dbReference type="STRING" id="3775.A0A1Q3ARK0"/>
<feature type="domain" description="CUE" evidence="2">
    <location>
        <begin position="1632"/>
        <end position="1675"/>
    </location>
</feature>
<dbReference type="GO" id="GO:0003676">
    <property type="term" value="F:nucleic acid binding"/>
    <property type="evidence" value="ECO:0007669"/>
    <property type="project" value="InterPro"/>
</dbReference>
<organism evidence="3 4">
    <name type="scientific">Cephalotus follicularis</name>
    <name type="common">Albany pitcher plant</name>
    <dbReference type="NCBI Taxonomy" id="3775"/>
    <lineage>
        <taxon>Eukaryota</taxon>
        <taxon>Viridiplantae</taxon>
        <taxon>Streptophyta</taxon>
        <taxon>Embryophyta</taxon>
        <taxon>Tracheophyta</taxon>
        <taxon>Spermatophyta</taxon>
        <taxon>Magnoliopsida</taxon>
        <taxon>eudicotyledons</taxon>
        <taxon>Gunneridae</taxon>
        <taxon>Pentapetalae</taxon>
        <taxon>rosids</taxon>
        <taxon>fabids</taxon>
        <taxon>Oxalidales</taxon>
        <taxon>Cephalotaceae</taxon>
        <taxon>Cephalotus</taxon>
    </lineage>
</organism>
<dbReference type="Pfam" id="PF07744">
    <property type="entry name" value="SPOC"/>
    <property type="match status" value="1"/>
</dbReference>
<evidence type="ECO:0000256" key="1">
    <source>
        <dbReference type="SAM" id="MobiDB-lite"/>
    </source>
</evidence>
<feature type="compositionally biased region" description="Basic residues" evidence="1">
    <location>
        <begin position="1916"/>
        <end position="1925"/>
    </location>
</feature>
<dbReference type="CDD" id="cd14364">
    <property type="entry name" value="CUE_ASCC2"/>
    <property type="match status" value="1"/>
</dbReference>
<keyword evidence="4" id="KW-1185">Reference proteome</keyword>
<dbReference type="SUPFAM" id="SSF46934">
    <property type="entry name" value="UBA-like"/>
    <property type="match status" value="1"/>
</dbReference>
<dbReference type="InterPro" id="IPR012677">
    <property type="entry name" value="Nucleotide-bd_a/b_plait_sf"/>
</dbReference>
<feature type="compositionally biased region" description="Basic and acidic residues" evidence="1">
    <location>
        <begin position="1926"/>
        <end position="1945"/>
    </location>
</feature>
<dbReference type="Pfam" id="PF02845">
    <property type="entry name" value="CUE"/>
    <property type="match status" value="1"/>
</dbReference>
<dbReference type="InterPro" id="IPR052586">
    <property type="entry name" value="ASCC2"/>
</dbReference>
<dbReference type="InParanoid" id="A0A1Q3ARK0"/>
<dbReference type="InterPro" id="IPR012921">
    <property type="entry name" value="SPOC_C"/>
</dbReference>
<reference evidence="4" key="1">
    <citation type="submission" date="2016-04" db="EMBL/GenBank/DDBJ databases">
        <title>Cephalotus genome sequencing.</title>
        <authorList>
            <person name="Fukushima K."/>
            <person name="Hasebe M."/>
            <person name="Fang X."/>
        </authorList>
    </citation>
    <scope>NUCLEOTIDE SEQUENCE [LARGE SCALE GENOMIC DNA]</scope>
    <source>
        <strain evidence="4">cv. St1</strain>
    </source>
</reference>
<dbReference type="EMBL" id="BDDD01000059">
    <property type="protein sequence ID" value="GAV58193.1"/>
    <property type="molecule type" value="Genomic_DNA"/>
</dbReference>
<comment type="caution">
    <text evidence="3">The sequence shown here is derived from an EMBL/GenBank/DDBJ whole genome shotgun (WGS) entry which is preliminary data.</text>
</comment>
<dbReference type="SUPFAM" id="SSF101447">
    <property type="entry name" value="Formin homology 2 domain (FH2 domain)"/>
    <property type="match status" value="1"/>
</dbReference>
<dbReference type="Gene3D" id="1.10.8.10">
    <property type="entry name" value="DNA helicase RuvA subunit, C-terminal domain"/>
    <property type="match status" value="1"/>
</dbReference>
<name>A0A1Q3ARK0_CEPFO</name>
<proteinExistence type="predicted"/>
<dbReference type="FunCoup" id="A0A1Q3ARK0">
    <property type="interactions" value="1746"/>
</dbReference>
<dbReference type="OrthoDB" id="5577209at2759"/>
<dbReference type="SUPFAM" id="SSF54928">
    <property type="entry name" value="RNA-binding domain, RBD"/>
    <property type="match status" value="1"/>
</dbReference>
<dbReference type="SMART" id="SM00546">
    <property type="entry name" value="CUE"/>
    <property type="match status" value="1"/>
</dbReference>
<dbReference type="GO" id="GO:0043130">
    <property type="term" value="F:ubiquitin binding"/>
    <property type="evidence" value="ECO:0007669"/>
    <property type="project" value="InterPro"/>
</dbReference>
<feature type="compositionally biased region" description="Basic residues" evidence="1">
    <location>
        <begin position="1954"/>
        <end position="1976"/>
    </location>
</feature>
<feature type="region of interest" description="Disordered" evidence="1">
    <location>
        <begin position="1897"/>
        <end position="1982"/>
    </location>
</feature>
<accession>A0A1Q3ARK0</accession>
<feature type="region of interest" description="Disordered" evidence="1">
    <location>
        <begin position="1"/>
        <end position="47"/>
    </location>
</feature>
<gene>
    <name evidence="3" type="ORF">CFOL_v3_01727</name>
</gene>
<evidence type="ECO:0000259" key="2">
    <source>
        <dbReference type="PROSITE" id="PS51140"/>
    </source>
</evidence>
<dbReference type="InterPro" id="IPR003892">
    <property type="entry name" value="CUE"/>
</dbReference>
<feature type="region of interest" description="Disordered" evidence="1">
    <location>
        <begin position="916"/>
        <end position="964"/>
    </location>
</feature>